<evidence type="ECO:0000313" key="2">
    <source>
        <dbReference type="EMBL" id="GES78228.1"/>
    </source>
</evidence>
<evidence type="ECO:0008006" key="4">
    <source>
        <dbReference type="Google" id="ProtNLM"/>
    </source>
</evidence>
<gene>
    <name evidence="2" type="ORF">RCL2_000554000</name>
</gene>
<feature type="transmembrane region" description="Helical" evidence="1">
    <location>
        <begin position="105"/>
        <end position="127"/>
    </location>
</feature>
<proteinExistence type="predicted"/>
<organism evidence="2 3">
    <name type="scientific">Rhizophagus clarus</name>
    <dbReference type="NCBI Taxonomy" id="94130"/>
    <lineage>
        <taxon>Eukaryota</taxon>
        <taxon>Fungi</taxon>
        <taxon>Fungi incertae sedis</taxon>
        <taxon>Mucoromycota</taxon>
        <taxon>Glomeromycotina</taxon>
        <taxon>Glomeromycetes</taxon>
        <taxon>Glomerales</taxon>
        <taxon>Glomeraceae</taxon>
        <taxon>Rhizophagus</taxon>
    </lineage>
</organism>
<reference evidence="2" key="1">
    <citation type="submission" date="2019-10" db="EMBL/GenBank/DDBJ databases">
        <title>Conservation and host-specific expression of non-tandemly repeated heterogenous ribosome RNA gene in arbuscular mycorrhizal fungi.</title>
        <authorList>
            <person name="Maeda T."/>
            <person name="Kobayashi Y."/>
            <person name="Nakagawa T."/>
            <person name="Ezawa T."/>
            <person name="Yamaguchi K."/>
            <person name="Bino T."/>
            <person name="Nishimoto Y."/>
            <person name="Shigenobu S."/>
            <person name="Kawaguchi M."/>
        </authorList>
    </citation>
    <scope>NUCLEOTIDE SEQUENCE</scope>
    <source>
        <strain evidence="2">HR1</strain>
    </source>
</reference>
<feature type="transmembrane region" description="Helical" evidence="1">
    <location>
        <begin position="33"/>
        <end position="53"/>
    </location>
</feature>
<accession>A0A8H3QFX1</accession>
<dbReference type="GO" id="GO:0055088">
    <property type="term" value="P:lipid homeostasis"/>
    <property type="evidence" value="ECO:0007669"/>
    <property type="project" value="TreeGrafter"/>
</dbReference>
<dbReference type="PANTHER" id="PTHR13439">
    <property type="entry name" value="CT120 PROTEIN"/>
    <property type="match status" value="1"/>
</dbReference>
<comment type="caution">
    <text evidence="2">The sequence shown here is derived from an EMBL/GenBank/DDBJ whole genome shotgun (WGS) entry which is preliminary data.</text>
</comment>
<dbReference type="PANTHER" id="PTHR13439:SF72">
    <property type="entry name" value="TLC DOMAIN-CONTAINING PROTEIN"/>
    <property type="match status" value="1"/>
</dbReference>
<dbReference type="InterPro" id="IPR050846">
    <property type="entry name" value="TLCD"/>
</dbReference>
<name>A0A8H3QFX1_9GLOM</name>
<dbReference type="OrthoDB" id="341353at2759"/>
<evidence type="ECO:0000313" key="3">
    <source>
        <dbReference type="Proteomes" id="UP000615446"/>
    </source>
</evidence>
<feature type="transmembrane region" description="Helical" evidence="1">
    <location>
        <begin position="189"/>
        <end position="213"/>
    </location>
</feature>
<keyword evidence="1" id="KW-0472">Membrane</keyword>
<feature type="transmembrane region" description="Helical" evidence="1">
    <location>
        <begin position="65"/>
        <end position="85"/>
    </location>
</feature>
<keyword evidence="1" id="KW-0812">Transmembrane</keyword>
<dbReference type="AlphaFoldDB" id="A0A8H3QFX1"/>
<dbReference type="GO" id="GO:0005783">
    <property type="term" value="C:endoplasmic reticulum"/>
    <property type="evidence" value="ECO:0007669"/>
    <property type="project" value="TreeGrafter"/>
</dbReference>
<feature type="transmembrane region" description="Helical" evidence="1">
    <location>
        <begin position="219"/>
        <end position="238"/>
    </location>
</feature>
<sequence length="304" mass="35944">MLSNKSPSLPSLLSQNLTNSSYSNLFTIPNASLLTNSFIFSSTLLLTSFIFFTKNNFLKNKQQKAWILTLITSMVMTLGSIPFLYQLIFNANWNVNNLPNESNLSIILVGFFMTYCIIDILLGKFFYEKEISNVTNMKGYLHHLVYLVLSSFVIYKQRTEIFCLMSIFEVSTLVLATEKINNKSPKKDILYAITFVSTRLLFHGIMIYLYFNYHQSKSIWLILSFLYPLHCYWFYGFVKQKVSARNQQRKLSQYNKMFYNKKELEEALNRIQSPKRDFLEKEDNDYFWKVEERRSNILLFTLIY</sequence>
<keyword evidence="1" id="KW-1133">Transmembrane helix</keyword>
<protein>
    <recommendedName>
        <fullName evidence="4">TLC domain-containing protein</fullName>
    </recommendedName>
</protein>
<evidence type="ECO:0000256" key="1">
    <source>
        <dbReference type="SAM" id="Phobius"/>
    </source>
</evidence>
<dbReference type="EMBL" id="BLAL01000034">
    <property type="protein sequence ID" value="GES78228.1"/>
    <property type="molecule type" value="Genomic_DNA"/>
</dbReference>
<dbReference type="Proteomes" id="UP000615446">
    <property type="component" value="Unassembled WGS sequence"/>
</dbReference>